<name>A0A4Y7L538_PAPSO</name>
<evidence type="ECO:0000313" key="2">
    <source>
        <dbReference type="EMBL" id="RZC80057.1"/>
    </source>
</evidence>
<protein>
    <submittedName>
        <fullName evidence="2">Uncharacterized protein</fullName>
    </submittedName>
</protein>
<dbReference type="EMBL" id="CM010724">
    <property type="protein sequence ID" value="RZC80057.1"/>
    <property type="molecule type" value="Genomic_DNA"/>
</dbReference>
<evidence type="ECO:0000256" key="1">
    <source>
        <dbReference type="SAM" id="MobiDB-lite"/>
    </source>
</evidence>
<gene>
    <name evidence="2" type="ORF">C5167_042637</name>
</gene>
<dbReference type="Proteomes" id="UP000316621">
    <property type="component" value="Chromosome 10"/>
</dbReference>
<dbReference type="Gramene" id="RZC80057">
    <property type="protein sequence ID" value="RZC80057"/>
    <property type="gene ID" value="C5167_042637"/>
</dbReference>
<reference evidence="2 3" key="1">
    <citation type="journal article" date="2018" name="Science">
        <title>The opium poppy genome and morphinan production.</title>
        <authorList>
            <person name="Guo L."/>
            <person name="Winzer T."/>
            <person name="Yang X."/>
            <person name="Li Y."/>
            <person name="Ning Z."/>
            <person name="He Z."/>
            <person name="Teodor R."/>
            <person name="Lu Y."/>
            <person name="Bowser T.A."/>
            <person name="Graham I.A."/>
            <person name="Ye K."/>
        </authorList>
    </citation>
    <scope>NUCLEOTIDE SEQUENCE [LARGE SCALE GENOMIC DNA]</scope>
    <source>
        <strain evidence="3">cv. HN1</strain>
        <tissue evidence="2">Leaves</tissue>
    </source>
</reference>
<accession>A0A4Y7L538</accession>
<dbReference type="AlphaFoldDB" id="A0A4Y7L538"/>
<sequence length="117" mass="12868">MVQLLNIGLGLMGGDVSIDQQTAIFIQKSLSTSQTQSLSVKTSITKSLKRVENNFYILHSLPSFTAPPHHHPPPRALPLPPPPSTENSRNLKKSNLGGFMNDNHHQSISLLVISIFF</sequence>
<keyword evidence="3" id="KW-1185">Reference proteome</keyword>
<organism evidence="2 3">
    <name type="scientific">Papaver somniferum</name>
    <name type="common">Opium poppy</name>
    <dbReference type="NCBI Taxonomy" id="3469"/>
    <lineage>
        <taxon>Eukaryota</taxon>
        <taxon>Viridiplantae</taxon>
        <taxon>Streptophyta</taxon>
        <taxon>Embryophyta</taxon>
        <taxon>Tracheophyta</taxon>
        <taxon>Spermatophyta</taxon>
        <taxon>Magnoliopsida</taxon>
        <taxon>Ranunculales</taxon>
        <taxon>Papaveraceae</taxon>
        <taxon>Papaveroideae</taxon>
        <taxon>Papaver</taxon>
    </lineage>
</organism>
<proteinExistence type="predicted"/>
<evidence type="ECO:0000313" key="3">
    <source>
        <dbReference type="Proteomes" id="UP000316621"/>
    </source>
</evidence>
<feature type="region of interest" description="Disordered" evidence="1">
    <location>
        <begin position="66"/>
        <end position="95"/>
    </location>
</feature>
<feature type="compositionally biased region" description="Pro residues" evidence="1">
    <location>
        <begin position="74"/>
        <end position="84"/>
    </location>
</feature>